<name>A0ACC0CMU1_9PEZI</name>
<evidence type="ECO:0000313" key="2">
    <source>
        <dbReference type="Proteomes" id="UP001497680"/>
    </source>
</evidence>
<dbReference type="Proteomes" id="UP001497680">
    <property type="component" value="Unassembled WGS sequence"/>
</dbReference>
<sequence length="402" mass="45069">MPSNSDFSPSSDDSSQSDQTPTTNPPWPNVTPVQQAQVERKWFEEGATIHFDRLPVRFDRWDSSPYIITKVIRLANAAQRPLTAGEIDATSEAAAISAQYVPWIRPLTVSSSLLFTWYTRKSFSFAFYRPKASRFDPSVFPMKRAPLLRGTWAVLAWHTIRALTYLPPFGLCSVLFCGSMTESTFEAHVRRDQRLQVMMRDIKINNHKNASARTQQRNPPINPPIPANQSSQDGGREPYTSQPENAFGGSAPVPSTGVTSPASRPTWAQTNQSQAPPSQPRDEVSDLFEDDDGSPVSASTRRAEAQQARDSQGGSAWDRLRQQAQTGSAQWTKGDSSGQEQGWGQLRQDKTQNSKEIQRSTEGFAYTKEEEYKEQKNYEKEQAQKEFDALLEAERRGGSGRR</sequence>
<accession>A0ACC0CMU1</accession>
<proteinExistence type="predicted"/>
<protein>
    <submittedName>
        <fullName evidence="1">Uncharacterized protein</fullName>
    </submittedName>
</protein>
<evidence type="ECO:0000313" key="1">
    <source>
        <dbReference type="EMBL" id="KAI6081739.1"/>
    </source>
</evidence>
<dbReference type="EMBL" id="MU394387">
    <property type="protein sequence ID" value="KAI6081739.1"/>
    <property type="molecule type" value="Genomic_DNA"/>
</dbReference>
<reference evidence="1 2" key="1">
    <citation type="journal article" date="2022" name="New Phytol.">
        <title>Ecological generalism drives hyperdiversity of secondary metabolite gene clusters in xylarialean endophytes.</title>
        <authorList>
            <person name="Franco M.E.E."/>
            <person name="Wisecaver J.H."/>
            <person name="Arnold A.E."/>
            <person name="Ju Y.M."/>
            <person name="Slot J.C."/>
            <person name="Ahrendt S."/>
            <person name="Moore L.P."/>
            <person name="Eastman K.E."/>
            <person name="Scott K."/>
            <person name="Konkel Z."/>
            <person name="Mondo S.J."/>
            <person name="Kuo A."/>
            <person name="Hayes R.D."/>
            <person name="Haridas S."/>
            <person name="Andreopoulos B."/>
            <person name="Riley R."/>
            <person name="LaButti K."/>
            <person name="Pangilinan J."/>
            <person name="Lipzen A."/>
            <person name="Amirebrahimi M."/>
            <person name="Yan J."/>
            <person name="Adam C."/>
            <person name="Keymanesh K."/>
            <person name="Ng V."/>
            <person name="Louie K."/>
            <person name="Northen T."/>
            <person name="Drula E."/>
            <person name="Henrissat B."/>
            <person name="Hsieh H.M."/>
            <person name="Youens-Clark K."/>
            <person name="Lutzoni F."/>
            <person name="Miadlikowska J."/>
            <person name="Eastwood D.C."/>
            <person name="Hamelin R.C."/>
            <person name="Grigoriev I.V."/>
            <person name="U'Ren J.M."/>
        </authorList>
    </citation>
    <scope>NUCLEOTIDE SEQUENCE [LARGE SCALE GENOMIC DNA]</scope>
    <source>
        <strain evidence="1 2">ER1909</strain>
    </source>
</reference>
<organism evidence="1 2">
    <name type="scientific">Hypoxylon rubiginosum</name>
    <dbReference type="NCBI Taxonomy" id="110542"/>
    <lineage>
        <taxon>Eukaryota</taxon>
        <taxon>Fungi</taxon>
        <taxon>Dikarya</taxon>
        <taxon>Ascomycota</taxon>
        <taxon>Pezizomycotina</taxon>
        <taxon>Sordariomycetes</taxon>
        <taxon>Xylariomycetidae</taxon>
        <taxon>Xylariales</taxon>
        <taxon>Hypoxylaceae</taxon>
        <taxon>Hypoxylon</taxon>
    </lineage>
</organism>
<keyword evidence="2" id="KW-1185">Reference proteome</keyword>
<comment type="caution">
    <text evidence="1">The sequence shown here is derived from an EMBL/GenBank/DDBJ whole genome shotgun (WGS) entry which is preliminary data.</text>
</comment>
<gene>
    <name evidence="1" type="ORF">F4821DRAFT_248588</name>
</gene>